<evidence type="ECO:0000256" key="1">
    <source>
        <dbReference type="SAM" id="MobiDB-lite"/>
    </source>
</evidence>
<evidence type="ECO:0000313" key="3">
    <source>
        <dbReference type="Proteomes" id="UP000176604"/>
    </source>
</evidence>
<proteinExistence type="predicted"/>
<dbReference type="Proteomes" id="UP000176604">
    <property type="component" value="Unassembled WGS sequence"/>
</dbReference>
<sequence>MMLLFPPQGLISRDKRLGDSTAIFFPQAKVVIGENPPQAPLAWRSTDVGPAEPRRSAAARWGG</sequence>
<comment type="caution">
    <text evidence="2">The sequence shown here is derived from an EMBL/GenBank/DDBJ whole genome shotgun (WGS) entry which is preliminary data.</text>
</comment>
<organism evidence="2 3">
    <name type="scientific">Candidatus Uhrbacteria bacterium RIFCSPHIGHO2_12_FULL_54_23</name>
    <dbReference type="NCBI Taxonomy" id="1802397"/>
    <lineage>
        <taxon>Bacteria</taxon>
        <taxon>Candidatus Uhriibacteriota</taxon>
    </lineage>
</organism>
<feature type="region of interest" description="Disordered" evidence="1">
    <location>
        <begin position="41"/>
        <end position="63"/>
    </location>
</feature>
<name>A0A1F7UL50_9BACT</name>
<evidence type="ECO:0000313" key="2">
    <source>
        <dbReference type="EMBL" id="OGL79003.1"/>
    </source>
</evidence>
<dbReference type="EMBL" id="MGEF01000020">
    <property type="protein sequence ID" value="OGL79003.1"/>
    <property type="molecule type" value="Genomic_DNA"/>
</dbReference>
<reference evidence="2 3" key="1">
    <citation type="journal article" date="2016" name="Nat. Commun.">
        <title>Thousands of microbial genomes shed light on interconnected biogeochemical processes in an aquifer system.</title>
        <authorList>
            <person name="Anantharaman K."/>
            <person name="Brown C.T."/>
            <person name="Hug L.A."/>
            <person name="Sharon I."/>
            <person name="Castelle C.J."/>
            <person name="Probst A.J."/>
            <person name="Thomas B.C."/>
            <person name="Singh A."/>
            <person name="Wilkins M.J."/>
            <person name="Karaoz U."/>
            <person name="Brodie E.L."/>
            <person name="Williams K.H."/>
            <person name="Hubbard S.S."/>
            <person name="Banfield J.F."/>
        </authorList>
    </citation>
    <scope>NUCLEOTIDE SEQUENCE [LARGE SCALE GENOMIC DNA]</scope>
</reference>
<protein>
    <submittedName>
        <fullName evidence="2">Uncharacterized protein</fullName>
    </submittedName>
</protein>
<dbReference type="AlphaFoldDB" id="A0A1F7UL50"/>
<gene>
    <name evidence="2" type="ORF">A3J43_03865</name>
</gene>
<accession>A0A1F7UL50</accession>